<gene>
    <name evidence="1" type="ORF">F5148DRAFT_1017090</name>
</gene>
<sequence>MHPVLLIDEVLRIIFDHVDHHPSPPSDLKAFYRLATVCRAWKDPALDYLWSSLVSVDPLLALLPRVSDAPSYIPSDALARFHAYSSRVRNVGQSVGSVPVLKLGPNITHAIAKGNIVLPSLRSVHLVFQDPTRQDFPLDLYLSRSLQCVSVDVGFRASKETDGLRESLHVYLDAVARVSTNLQHLCLRGRLSDRVVNSVACMRELRSLSICGGSQLMPRTLSSIACFPNLEDLRLQLNCPSISDLAEGLGSASSDTALFPSLRALRIRVPPAAAEVFFAHVPQGRLHTVHLESDLKPRSVDSWTPALAILAERAHSSLTDFSFDALTSFCEGFDHALPPKLHITLATLAPLARLAHLRRFALDASVPPDLADADLATLASWWPKIEELVLWSRPVDAFDRPAYFTAAQTRATTPSSLTVLARRCPRLRRLSLPTDVAVLPPPAHPPLVLPSQTALARLTIGCVRTGKTIDPAGLAECIYHAFPALEELEFDCGDETSWADVLERYFGLGGHAAPI</sequence>
<name>A0ACC0U242_9AGAM</name>
<accession>A0ACC0U242</accession>
<evidence type="ECO:0000313" key="2">
    <source>
        <dbReference type="Proteomes" id="UP001207468"/>
    </source>
</evidence>
<proteinExistence type="predicted"/>
<keyword evidence="2" id="KW-1185">Reference proteome</keyword>
<organism evidence="1 2">
    <name type="scientific">Russula earlei</name>
    <dbReference type="NCBI Taxonomy" id="71964"/>
    <lineage>
        <taxon>Eukaryota</taxon>
        <taxon>Fungi</taxon>
        <taxon>Dikarya</taxon>
        <taxon>Basidiomycota</taxon>
        <taxon>Agaricomycotina</taxon>
        <taxon>Agaricomycetes</taxon>
        <taxon>Russulales</taxon>
        <taxon>Russulaceae</taxon>
        <taxon>Russula</taxon>
    </lineage>
</organism>
<comment type="caution">
    <text evidence="1">The sequence shown here is derived from an EMBL/GenBank/DDBJ whole genome shotgun (WGS) entry which is preliminary data.</text>
</comment>
<evidence type="ECO:0000313" key="1">
    <source>
        <dbReference type="EMBL" id="KAI9458099.1"/>
    </source>
</evidence>
<protein>
    <submittedName>
        <fullName evidence="1">Uncharacterized protein</fullName>
    </submittedName>
</protein>
<dbReference type="EMBL" id="JAGFNK010000213">
    <property type="protein sequence ID" value="KAI9458099.1"/>
    <property type="molecule type" value="Genomic_DNA"/>
</dbReference>
<reference evidence="1" key="1">
    <citation type="submission" date="2021-03" db="EMBL/GenBank/DDBJ databases">
        <title>Evolutionary priming and transition to the ectomycorrhizal habit in an iconic lineage of mushroom-forming fungi: is preadaptation a requirement?</title>
        <authorList>
            <consortium name="DOE Joint Genome Institute"/>
            <person name="Looney B.P."/>
            <person name="Miyauchi S."/>
            <person name="Morin E."/>
            <person name="Drula E."/>
            <person name="Courty P.E."/>
            <person name="Chicoki N."/>
            <person name="Fauchery L."/>
            <person name="Kohler A."/>
            <person name="Kuo A."/>
            <person name="LaButti K."/>
            <person name="Pangilinan J."/>
            <person name="Lipzen A."/>
            <person name="Riley R."/>
            <person name="Andreopoulos W."/>
            <person name="He G."/>
            <person name="Johnson J."/>
            <person name="Barry K.W."/>
            <person name="Grigoriev I.V."/>
            <person name="Nagy L."/>
            <person name="Hibbett D."/>
            <person name="Henrissat B."/>
            <person name="Matheny P.B."/>
            <person name="Labbe J."/>
            <person name="Martin A.F."/>
        </authorList>
    </citation>
    <scope>NUCLEOTIDE SEQUENCE</scope>
    <source>
        <strain evidence="1">BPL698</strain>
    </source>
</reference>
<dbReference type="Proteomes" id="UP001207468">
    <property type="component" value="Unassembled WGS sequence"/>
</dbReference>